<feature type="signal peptide" evidence="1">
    <location>
        <begin position="1"/>
        <end position="29"/>
    </location>
</feature>
<dbReference type="Proteomes" id="UP000658514">
    <property type="component" value="Unassembled WGS sequence"/>
</dbReference>
<dbReference type="Gene3D" id="3.40.390.10">
    <property type="entry name" value="Collagenase (Catalytic Domain)"/>
    <property type="match status" value="1"/>
</dbReference>
<organism evidence="2 3">
    <name type="scientific">Calothrix parietina FACHB-288</name>
    <dbReference type="NCBI Taxonomy" id="2692896"/>
    <lineage>
        <taxon>Bacteria</taxon>
        <taxon>Bacillati</taxon>
        <taxon>Cyanobacteriota</taxon>
        <taxon>Cyanophyceae</taxon>
        <taxon>Nostocales</taxon>
        <taxon>Calotrichaceae</taxon>
        <taxon>Calothrix</taxon>
    </lineage>
</organism>
<keyword evidence="3" id="KW-1185">Reference proteome</keyword>
<evidence type="ECO:0000313" key="3">
    <source>
        <dbReference type="Proteomes" id="UP000658514"/>
    </source>
</evidence>
<reference evidence="2 3" key="1">
    <citation type="journal article" date="2020" name="ISME J.">
        <title>Comparative genomics reveals insights into cyanobacterial evolution and habitat adaptation.</title>
        <authorList>
            <person name="Chen M.Y."/>
            <person name="Teng W.K."/>
            <person name="Zhao L."/>
            <person name="Hu C.X."/>
            <person name="Zhou Y.K."/>
            <person name="Han B.P."/>
            <person name="Song L.R."/>
            <person name="Shu W.S."/>
        </authorList>
    </citation>
    <scope>NUCLEOTIDE SEQUENCE [LARGE SCALE GENOMIC DNA]</scope>
    <source>
        <strain evidence="2 3">FACHB-288</strain>
    </source>
</reference>
<feature type="chain" id="PRO_5045361213" description="PEP-CTERM protein-sorting domain-containing protein" evidence="1">
    <location>
        <begin position="30"/>
        <end position="446"/>
    </location>
</feature>
<evidence type="ECO:0000313" key="2">
    <source>
        <dbReference type="EMBL" id="MBD2195058.1"/>
    </source>
</evidence>
<dbReference type="InterPro" id="IPR024079">
    <property type="entry name" value="MetalloPept_cat_dom_sf"/>
</dbReference>
<dbReference type="RefSeq" id="WP_190538981.1">
    <property type="nucleotide sequence ID" value="NZ_CAWPNO010000106.1"/>
</dbReference>
<gene>
    <name evidence="2" type="ORF">H6G24_06040</name>
</gene>
<keyword evidence="1" id="KW-0732">Signal</keyword>
<proteinExistence type="predicted"/>
<protein>
    <recommendedName>
        <fullName evidence="4">PEP-CTERM protein-sorting domain-containing protein</fullName>
    </recommendedName>
</protein>
<evidence type="ECO:0000256" key="1">
    <source>
        <dbReference type="SAM" id="SignalP"/>
    </source>
</evidence>
<evidence type="ECO:0008006" key="4">
    <source>
        <dbReference type="Google" id="ProtNLM"/>
    </source>
</evidence>
<dbReference type="EMBL" id="JACJQH010000007">
    <property type="protein sequence ID" value="MBD2195058.1"/>
    <property type="molecule type" value="Genomic_DNA"/>
</dbReference>
<comment type="caution">
    <text evidence="2">The sequence shown here is derived from an EMBL/GenBank/DDBJ whole genome shotgun (WGS) entry which is preliminary data.</text>
</comment>
<sequence>MTANTHLSQMMSLVIAANALISLTLPAQAVTFNFTYNDDVTQEQKKAFEFAGIYWSQNLADDVAINIHIDFANSAQLPSGVLGGALPAFMNNVSYSGLRNALNNDKTSTFDNTAVSNLAAGTSWNAVVRDPLSTNISSISNSTLSLTTANAKALGLMSNNNNALDGVIMLNKLDNTNYAWTTSEVINTVGNQQFDMTSVAIHEIGHILGFVSSLDGVNANNYWDMNNRKKIFTPFDLFRYSSYSANSKVSDLSNGYDTYFSLDGGTSSIGYLSTGTDKNNLKGDGFQGSHWKNYDTTIGVMTPALRMGTYRDIDVRDKTVFDVIGWQTRNVTLSHSDMLNQAISKAQSAISINRNADINNMFNQSRWGGTTTTTSLNQTQDLANYLAQEGFFQQGMLWDSIPTDISSVEPDVTSVPEPAVTFGLMSLLGFAGLKLKKFPCDRPKSI</sequence>
<accession>A0ABR8A5K5</accession>
<name>A0ABR8A5K5_9CYAN</name>
<dbReference type="SUPFAM" id="SSF55486">
    <property type="entry name" value="Metalloproteases ('zincins'), catalytic domain"/>
    <property type="match status" value="2"/>
</dbReference>
<dbReference type="NCBIfam" id="NF038122">
    <property type="entry name" value="metallo_LGF"/>
    <property type="match status" value="1"/>
</dbReference>